<dbReference type="EMBL" id="AP025293">
    <property type="protein sequence ID" value="BDD01041.1"/>
    <property type="molecule type" value="Genomic_DNA"/>
</dbReference>
<evidence type="ECO:0000259" key="9">
    <source>
        <dbReference type="SMART" id="SM00387"/>
    </source>
</evidence>
<evidence type="ECO:0000256" key="5">
    <source>
        <dbReference type="ARBA" id="ARBA00022777"/>
    </source>
</evidence>
<dbReference type="InterPro" id="IPR050736">
    <property type="entry name" value="Sensor_HK_Regulatory"/>
</dbReference>
<evidence type="ECO:0000256" key="7">
    <source>
        <dbReference type="SAM" id="Coils"/>
    </source>
</evidence>
<dbReference type="CDD" id="cd00082">
    <property type="entry name" value="HisKA"/>
    <property type="match status" value="1"/>
</dbReference>
<evidence type="ECO:0000259" key="10">
    <source>
        <dbReference type="SMART" id="SM00388"/>
    </source>
</evidence>
<feature type="transmembrane region" description="Helical" evidence="8">
    <location>
        <begin position="49"/>
        <end position="68"/>
    </location>
</feature>
<dbReference type="PANTHER" id="PTHR43711">
    <property type="entry name" value="TWO-COMPONENT HISTIDINE KINASE"/>
    <property type="match status" value="1"/>
</dbReference>
<name>A0ABN6LDL6_9BACT</name>
<feature type="transmembrane region" description="Helical" evidence="8">
    <location>
        <begin position="126"/>
        <end position="141"/>
    </location>
</feature>
<reference evidence="11 12" key="1">
    <citation type="submission" date="2021-12" db="EMBL/GenBank/DDBJ databases">
        <title>Genome sequencing of bacteria with rrn-lacking chromosome and rrn-plasmid.</title>
        <authorList>
            <person name="Anda M."/>
            <person name="Iwasaki W."/>
        </authorList>
    </citation>
    <scope>NUCLEOTIDE SEQUENCE [LARGE SCALE GENOMIC DNA]</scope>
    <source>
        <strain evidence="11 12">NBRC 101262</strain>
        <plasmid evidence="11 12">pPP1</plasmid>
    </source>
</reference>
<feature type="transmembrane region" description="Helical" evidence="8">
    <location>
        <begin position="101"/>
        <end position="119"/>
    </location>
</feature>
<organism evidence="11 12">
    <name type="scientific">Persicobacter psychrovividus</name>
    <dbReference type="NCBI Taxonomy" id="387638"/>
    <lineage>
        <taxon>Bacteria</taxon>
        <taxon>Pseudomonadati</taxon>
        <taxon>Bacteroidota</taxon>
        <taxon>Cytophagia</taxon>
        <taxon>Cytophagales</taxon>
        <taxon>Persicobacteraceae</taxon>
        <taxon>Persicobacter</taxon>
    </lineage>
</organism>
<dbReference type="Gene3D" id="3.30.450.20">
    <property type="entry name" value="PAS domain"/>
    <property type="match status" value="1"/>
</dbReference>
<feature type="domain" description="Signal transduction histidine kinase dimerisation/phosphoacceptor" evidence="10">
    <location>
        <begin position="329"/>
        <end position="403"/>
    </location>
</feature>
<keyword evidence="12" id="KW-1185">Reference proteome</keyword>
<evidence type="ECO:0000256" key="2">
    <source>
        <dbReference type="ARBA" id="ARBA00012438"/>
    </source>
</evidence>
<evidence type="ECO:0000256" key="6">
    <source>
        <dbReference type="ARBA" id="ARBA00023012"/>
    </source>
</evidence>
<gene>
    <name evidence="11" type="ORF">PEPS_33210</name>
</gene>
<evidence type="ECO:0000313" key="11">
    <source>
        <dbReference type="EMBL" id="BDD01041.1"/>
    </source>
</evidence>
<feature type="transmembrane region" description="Helical" evidence="8">
    <location>
        <begin position="75"/>
        <end position="95"/>
    </location>
</feature>
<keyword evidence="6" id="KW-0902">Two-component regulatory system</keyword>
<dbReference type="SUPFAM" id="SSF55785">
    <property type="entry name" value="PYP-like sensor domain (PAS domain)"/>
    <property type="match status" value="1"/>
</dbReference>
<comment type="catalytic activity">
    <reaction evidence="1">
        <text>ATP + protein L-histidine = ADP + protein N-phospho-L-histidine.</text>
        <dbReference type="EC" id="2.7.13.3"/>
    </reaction>
</comment>
<accession>A0ABN6LDL6</accession>
<keyword evidence="4" id="KW-0808">Transferase</keyword>
<dbReference type="Proteomes" id="UP001354989">
    <property type="component" value="Plasmid pPP1"/>
</dbReference>
<dbReference type="InterPro" id="IPR035965">
    <property type="entry name" value="PAS-like_dom_sf"/>
</dbReference>
<keyword evidence="8" id="KW-0812">Transmembrane</keyword>
<dbReference type="Gene3D" id="3.30.565.10">
    <property type="entry name" value="Histidine kinase-like ATPase, C-terminal domain"/>
    <property type="match status" value="1"/>
</dbReference>
<dbReference type="Gene3D" id="1.10.287.130">
    <property type="match status" value="1"/>
</dbReference>
<evidence type="ECO:0000256" key="3">
    <source>
        <dbReference type="ARBA" id="ARBA00022553"/>
    </source>
</evidence>
<dbReference type="PANTHER" id="PTHR43711:SF1">
    <property type="entry name" value="HISTIDINE KINASE 1"/>
    <property type="match status" value="1"/>
</dbReference>
<dbReference type="Pfam" id="PF00512">
    <property type="entry name" value="HisKA"/>
    <property type="match status" value="1"/>
</dbReference>
<dbReference type="InterPro" id="IPR036890">
    <property type="entry name" value="HATPase_C_sf"/>
</dbReference>
<dbReference type="InterPro" id="IPR036097">
    <property type="entry name" value="HisK_dim/P_sf"/>
</dbReference>
<dbReference type="RefSeq" id="WP_338398239.1">
    <property type="nucleotide sequence ID" value="NZ_AP025293.1"/>
</dbReference>
<keyword evidence="8" id="KW-1133">Transmembrane helix</keyword>
<keyword evidence="5" id="KW-0418">Kinase</keyword>
<feature type="transmembrane region" description="Helical" evidence="8">
    <location>
        <begin position="24"/>
        <end position="43"/>
    </location>
</feature>
<evidence type="ECO:0000313" key="12">
    <source>
        <dbReference type="Proteomes" id="UP001354989"/>
    </source>
</evidence>
<sequence>MKNNLILQVILGEDTNFSFEHRGVNGLFIFGLFIAVSMTVVNFTFGQPLIVKLLYLTLTLGIGLIYYFSRVRKKYDVPLLFFILITYTVLSVIWFSTGGVTGSSAFGMVFIFISFLHFIPETYRNIFMKLVIINFILLWTLQELYPHWLHPISDAEKKIRVMISFVTGFTFSGMTSILFKAQSKKREEQLFNKKNQLERYQSQIQNLVDSVGEEFYMFSRDANNQLTFSSNSPSHIFGEEVNIFNVQQFLDQHVFPFSIVENNQKRHVYDVAIRRDDKKLQWVRITEFQIFQHGQLIGIDAIVQDITKRKQLNSQLNSALNREKQLGKLKSQFTAMVSHQFKTPMTIIKSTTQLLQTMEEGEMTISESTKQWRLSKYDRVYSAIDSLTDMVNSILVFNKSEAGKIAFNPENTDLIPLLQELIEEYETVDPEHRKISVTTNVIGEVNWTFDRNLMKQVFSNLLSNALKYSANAPAPLVKIEKDEQLRISIRDFGIGIPEEQRGNLFQPFFRANNTHQIKGTGVGLALVHELIKIHNGKIRVSFHKNEGTEFIIILPNDQQKSARDESPTTLIEIA</sequence>
<dbReference type="SMART" id="SM00388">
    <property type="entry name" value="HisKA"/>
    <property type="match status" value="1"/>
</dbReference>
<dbReference type="InterPro" id="IPR004358">
    <property type="entry name" value="Sig_transdc_His_kin-like_C"/>
</dbReference>
<evidence type="ECO:0000256" key="8">
    <source>
        <dbReference type="SAM" id="Phobius"/>
    </source>
</evidence>
<keyword evidence="3" id="KW-0597">Phosphoprotein</keyword>
<dbReference type="PRINTS" id="PR00344">
    <property type="entry name" value="BCTRLSENSOR"/>
</dbReference>
<keyword evidence="8" id="KW-0472">Membrane</keyword>
<feature type="domain" description="Histidine kinase/HSP90-like ATPase" evidence="9">
    <location>
        <begin position="449"/>
        <end position="558"/>
    </location>
</feature>
<feature type="coiled-coil region" evidence="7">
    <location>
        <begin position="183"/>
        <end position="210"/>
    </location>
</feature>
<evidence type="ECO:0000256" key="4">
    <source>
        <dbReference type="ARBA" id="ARBA00022679"/>
    </source>
</evidence>
<dbReference type="SUPFAM" id="SSF55874">
    <property type="entry name" value="ATPase domain of HSP90 chaperone/DNA topoisomerase II/histidine kinase"/>
    <property type="match status" value="1"/>
</dbReference>
<dbReference type="InterPro" id="IPR003594">
    <property type="entry name" value="HATPase_dom"/>
</dbReference>
<protein>
    <recommendedName>
        <fullName evidence="2">histidine kinase</fullName>
        <ecNumber evidence="2">2.7.13.3</ecNumber>
    </recommendedName>
</protein>
<proteinExistence type="predicted"/>
<evidence type="ECO:0000256" key="1">
    <source>
        <dbReference type="ARBA" id="ARBA00000085"/>
    </source>
</evidence>
<dbReference type="Pfam" id="PF02518">
    <property type="entry name" value="HATPase_c"/>
    <property type="match status" value="1"/>
</dbReference>
<keyword evidence="11" id="KW-0614">Plasmid</keyword>
<feature type="transmembrane region" description="Helical" evidence="8">
    <location>
        <begin position="161"/>
        <end position="179"/>
    </location>
</feature>
<dbReference type="EC" id="2.7.13.3" evidence="2"/>
<keyword evidence="7" id="KW-0175">Coiled coil</keyword>
<dbReference type="SUPFAM" id="SSF47384">
    <property type="entry name" value="Homodimeric domain of signal transducing histidine kinase"/>
    <property type="match status" value="1"/>
</dbReference>
<dbReference type="SMART" id="SM00387">
    <property type="entry name" value="HATPase_c"/>
    <property type="match status" value="1"/>
</dbReference>
<dbReference type="InterPro" id="IPR003661">
    <property type="entry name" value="HisK_dim/P_dom"/>
</dbReference>
<geneLocation type="plasmid" evidence="11 12">
    <name>pPP1</name>
</geneLocation>